<evidence type="ECO:0000259" key="2">
    <source>
        <dbReference type="Pfam" id="PF16335"/>
    </source>
</evidence>
<evidence type="ECO:0008006" key="6">
    <source>
        <dbReference type="Google" id="ProtNLM"/>
    </source>
</evidence>
<comment type="caution">
    <text evidence="4">The sequence shown here is derived from an EMBL/GenBank/DDBJ whole genome shotgun (WGS) entry which is preliminary data.</text>
</comment>
<accession>A0A9W7LCS2</accession>
<keyword evidence="1" id="KW-0732">Signal</keyword>
<dbReference type="EMBL" id="BRYA01000238">
    <property type="protein sequence ID" value="GMI45133.1"/>
    <property type="molecule type" value="Genomic_DNA"/>
</dbReference>
<name>A0A9W7LCS2_9STRA</name>
<keyword evidence="5" id="KW-1185">Reference proteome</keyword>
<protein>
    <recommendedName>
        <fullName evidence="6">Glutaminase</fullName>
    </recommendedName>
</protein>
<dbReference type="PANTHER" id="PTHR31987:SF1">
    <property type="entry name" value="GLUTAMINASE A"/>
    <property type="match status" value="1"/>
</dbReference>
<dbReference type="InterPro" id="IPR032514">
    <property type="entry name" value="GtaA_central"/>
</dbReference>
<dbReference type="SUPFAM" id="SSF48208">
    <property type="entry name" value="Six-hairpin glycosidases"/>
    <property type="match status" value="1"/>
</dbReference>
<dbReference type="OrthoDB" id="3918848at2759"/>
<dbReference type="Pfam" id="PF17168">
    <property type="entry name" value="DUF5127"/>
    <property type="match status" value="1"/>
</dbReference>
<dbReference type="InterPro" id="IPR052743">
    <property type="entry name" value="Glutaminase_GtaA"/>
</dbReference>
<dbReference type="InterPro" id="IPR033433">
    <property type="entry name" value="GtaA_N"/>
</dbReference>
<feature type="signal peptide" evidence="1">
    <location>
        <begin position="1"/>
        <end position="17"/>
    </location>
</feature>
<feature type="chain" id="PRO_5040910518" description="Glutaminase" evidence="1">
    <location>
        <begin position="18"/>
        <end position="683"/>
    </location>
</feature>
<dbReference type="Proteomes" id="UP001165065">
    <property type="component" value="Unassembled WGS sequence"/>
</dbReference>
<dbReference type="InterPro" id="IPR008928">
    <property type="entry name" value="6-hairpin_glycosidase_sf"/>
</dbReference>
<proteinExistence type="predicted"/>
<organism evidence="4 5">
    <name type="scientific">Triparma columacea</name>
    <dbReference type="NCBI Taxonomy" id="722753"/>
    <lineage>
        <taxon>Eukaryota</taxon>
        <taxon>Sar</taxon>
        <taxon>Stramenopiles</taxon>
        <taxon>Ochrophyta</taxon>
        <taxon>Bolidophyceae</taxon>
        <taxon>Parmales</taxon>
        <taxon>Triparmaceae</taxon>
        <taxon>Triparma</taxon>
    </lineage>
</organism>
<feature type="domain" description="Glutaminase A central" evidence="2">
    <location>
        <begin position="333"/>
        <end position="679"/>
    </location>
</feature>
<dbReference type="GO" id="GO:0005975">
    <property type="term" value="P:carbohydrate metabolic process"/>
    <property type="evidence" value="ECO:0007669"/>
    <property type="project" value="InterPro"/>
</dbReference>
<gene>
    <name evidence="4" type="ORF">TrCOL_g10614</name>
</gene>
<sequence length="683" mass="75037">MLLSALFLVSFLPSALSAPSFRPPCAPLSLISPYQSVWSCSDALFHSFPNHWSNPTVGMSIMAAVDSKVVRIMGPPNLSKTDLPAPVQTSLEVLPTSTNYVFALFDSVQLNVTWTTPAHALDDDSVLNSKDLPVTYLTFSATSTDTSAHDVKIYFDTTAETAVNDVSTEVSMSRSSTASTTTLSVGSSTQETLSSNSDLISWGYQYVSVPTSPDVQTSLSGDVAARTAFAETQTLPSDDETLTRACNDDWPVLAISFGLDVSPGSVASSQVLVSYDEVDTMDYFGKILQPFWKSKFEDIFEVIDFALSNSESILSSSQAYDTSHISEIEAVGGSKYGQLLSLVHRQVTGAITKTLSPDGSEPWVWMKEISSDGDISTVDVIYPAAPYFLYTSPETLRRMFLPLLTYAANATGADETFDYDLPWAPHHLGVWPTCDILANQQEQMPVEESGNFLVMIAAVAQAQGDVSYLTPYWDILSTWADYNVASLPDPGEQLCTDDFEGPSPHNVNLAAKGIVGLGAYSALLQMKGDEEGAERYMKIARELVGNWTSSGTDVDGTHTRLQYDLDDTWSMKYNLLFDRVLDLNLFPDDVVEKELEYYDGKSNAYGVPLDSRADFSKSDWLMWAYAMGSQEQFDAQVEALWDFANETPSRVPLTDWYNTKTGEQQGFQARPVQGGMYARMLLK</sequence>
<dbReference type="AlphaFoldDB" id="A0A9W7LCS2"/>
<evidence type="ECO:0000313" key="5">
    <source>
        <dbReference type="Proteomes" id="UP001165065"/>
    </source>
</evidence>
<evidence type="ECO:0000313" key="4">
    <source>
        <dbReference type="EMBL" id="GMI45133.1"/>
    </source>
</evidence>
<evidence type="ECO:0000256" key="1">
    <source>
        <dbReference type="SAM" id="SignalP"/>
    </source>
</evidence>
<reference evidence="5" key="1">
    <citation type="journal article" date="2023" name="Commun. Biol.">
        <title>Genome analysis of Parmales, the sister group of diatoms, reveals the evolutionary specialization of diatoms from phago-mixotrophs to photoautotrophs.</title>
        <authorList>
            <person name="Ban H."/>
            <person name="Sato S."/>
            <person name="Yoshikawa S."/>
            <person name="Yamada K."/>
            <person name="Nakamura Y."/>
            <person name="Ichinomiya M."/>
            <person name="Sato N."/>
            <person name="Blanc-Mathieu R."/>
            <person name="Endo H."/>
            <person name="Kuwata A."/>
            <person name="Ogata H."/>
        </authorList>
    </citation>
    <scope>NUCLEOTIDE SEQUENCE [LARGE SCALE GENOMIC DNA]</scope>
</reference>
<evidence type="ECO:0000259" key="3">
    <source>
        <dbReference type="Pfam" id="PF17168"/>
    </source>
</evidence>
<dbReference type="Pfam" id="PF16335">
    <property type="entry name" value="GtaA_6_Hairpin"/>
    <property type="match status" value="1"/>
</dbReference>
<dbReference type="PANTHER" id="PTHR31987">
    <property type="entry name" value="GLUTAMINASE A-RELATED"/>
    <property type="match status" value="1"/>
</dbReference>
<feature type="domain" description="Glutaminase A N-terminal" evidence="3">
    <location>
        <begin position="96"/>
        <end position="322"/>
    </location>
</feature>